<dbReference type="Proteomes" id="UP000315938">
    <property type="component" value="Unassembled WGS sequence"/>
</dbReference>
<dbReference type="Gene3D" id="2.60.520.10">
    <property type="entry name" value="Phage fibre proteins"/>
    <property type="match status" value="1"/>
</dbReference>
<organism evidence="1 2">
    <name type="scientific">Acholeplasma laidlawii</name>
    <dbReference type="NCBI Taxonomy" id="2148"/>
    <lineage>
        <taxon>Bacteria</taxon>
        <taxon>Bacillati</taxon>
        <taxon>Mycoplasmatota</taxon>
        <taxon>Mollicutes</taxon>
        <taxon>Acholeplasmatales</taxon>
        <taxon>Acholeplasmataceae</taxon>
        <taxon>Acholeplasma</taxon>
    </lineage>
</organism>
<reference evidence="1 2" key="1">
    <citation type="submission" date="2019-07" db="EMBL/GenBank/DDBJ databases">
        <title>Genome sequence of Acholeplasma laidlawii strain with increased resistance to erythromycin.</title>
        <authorList>
            <person name="Medvedeva E.S."/>
            <person name="Baranova N.B."/>
            <person name="Siniagina M.N."/>
            <person name="Mouzykantov A."/>
            <person name="Chernova O.A."/>
            <person name="Chernov V.M."/>
        </authorList>
    </citation>
    <scope>NUCLEOTIDE SEQUENCE [LARGE SCALE GENOMIC DNA]</scope>
    <source>
        <strain evidence="1 2">PG8REry</strain>
    </source>
</reference>
<comment type="caution">
    <text evidence="1">The sequence shown here is derived from an EMBL/GenBank/DDBJ whole genome shotgun (WGS) entry which is preliminary data.</text>
</comment>
<accession>A0A553IIA9</accession>
<protein>
    <submittedName>
        <fullName evidence="1">Uncharacterized protein</fullName>
    </submittedName>
</protein>
<gene>
    <name evidence="1" type="ORF">FNV44_02505</name>
</gene>
<name>A0A553IIA9_ACHLA</name>
<evidence type="ECO:0000313" key="1">
    <source>
        <dbReference type="EMBL" id="TRX99929.1"/>
    </source>
</evidence>
<dbReference type="RefSeq" id="WP_012242570.1">
    <property type="nucleotide sequence ID" value="NZ_JACAOE010000001.1"/>
</dbReference>
<dbReference type="AlphaFoldDB" id="A0A553IIA9"/>
<dbReference type="GeneID" id="41338794"/>
<evidence type="ECO:0000313" key="2">
    <source>
        <dbReference type="Proteomes" id="UP000315938"/>
    </source>
</evidence>
<sequence>MGIQKITFDGSSVTSKHDADLNDFIFSVGTGVLLGSRGSVFYTLANNTITFEDGYVMVQGRLIYIENNTQVTVTPNANRLGYVVLNVDLTNNEVSIYTKEQASTYPNLVQNDLSSGQGQYEFALCAYTKTTTSVALNNTFNRQTLLNADSLVYNLEQKIRNQTTPNVHTPTYISQGVYRISNYYSNDLLRAFIMIVLSNGTIVNIPGPLIFEVLGSSTSVGYTYNGVTYTMFISYQNGNTTFTCGSTAHVINRVIIYRF</sequence>
<dbReference type="EMBL" id="VKID01000001">
    <property type="protein sequence ID" value="TRX99929.1"/>
    <property type="molecule type" value="Genomic_DNA"/>
</dbReference>
<proteinExistence type="predicted"/>